<dbReference type="AlphaFoldDB" id="A0A7S1AMR2"/>
<feature type="compositionally biased region" description="Basic and acidic residues" evidence="1">
    <location>
        <begin position="214"/>
        <end position="223"/>
    </location>
</feature>
<protein>
    <submittedName>
        <fullName evidence="2">Uncharacterized protein</fullName>
    </submittedName>
</protein>
<feature type="compositionally biased region" description="Gly residues" evidence="1">
    <location>
        <begin position="500"/>
        <end position="518"/>
    </location>
</feature>
<proteinExistence type="predicted"/>
<feature type="compositionally biased region" description="Basic and acidic residues" evidence="1">
    <location>
        <begin position="489"/>
        <end position="499"/>
    </location>
</feature>
<feature type="region of interest" description="Disordered" evidence="1">
    <location>
        <begin position="125"/>
        <end position="159"/>
    </location>
</feature>
<reference evidence="2" key="1">
    <citation type="submission" date="2021-01" db="EMBL/GenBank/DDBJ databases">
        <authorList>
            <person name="Corre E."/>
            <person name="Pelletier E."/>
            <person name="Niang G."/>
            <person name="Scheremetjew M."/>
            <person name="Finn R."/>
            <person name="Kale V."/>
            <person name="Holt S."/>
            <person name="Cochrane G."/>
            <person name="Meng A."/>
            <person name="Brown T."/>
            <person name="Cohen L."/>
        </authorList>
    </citation>
    <scope>NUCLEOTIDE SEQUENCE</scope>
</reference>
<name>A0A7S1AMR2_NOCSC</name>
<evidence type="ECO:0000256" key="1">
    <source>
        <dbReference type="SAM" id="MobiDB-lite"/>
    </source>
</evidence>
<dbReference type="EMBL" id="HBFQ01047487">
    <property type="protein sequence ID" value="CAD8859468.1"/>
    <property type="molecule type" value="Transcribed_RNA"/>
</dbReference>
<feature type="region of interest" description="Disordered" evidence="1">
    <location>
        <begin position="189"/>
        <end position="235"/>
    </location>
</feature>
<gene>
    <name evidence="2" type="ORF">NSCI0253_LOCUS33822</name>
</gene>
<sequence length="518" mass="55972">MAQTSRLPKRVTTDSSVATEICIVRSNSAHGLGVPVRTAVCMDRENGILAEEVVFKPCSAPLFLHVPPDEGLPNLTSIYCSNDAVRARVYELRQQDATQVVTQAVRRARLVAYRRLVEDQLSSSFESHGSVFPSEPPVQKPRGNATPSSSPCSAFRGARPDASFNSAEGQFTQWRSMGSNFGSCPSLPSACIAEEDSPPPDRDAHGSRQQGAREGSRLWHQGEDPGFGSGELSGFASPHGELVPSVCRAASSVDLLRREHSTSSSAAVRQPRGHLPADLVDDGHGCWDFTDGELWERAKEFSRDSQRVLSQDPVGRGGRPSTTERRAHGGHPIAHFQQPSRPLPGDHDGLESILDLDFPGAPTSVDIDQLVSARSESSGKVSSPFAPELNFGLEEFDERLSLREYTPDHICDLDASVVPDDPTPRESLNEEYVSNLVSVATAAVTKSLPKTDVLQNTYSAASTWRERSVDFDRVHHKKTDVSAAMQLQSRDEKSERERGGNQGEGEGGGVGVGGGSRG</sequence>
<feature type="region of interest" description="Disordered" evidence="1">
    <location>
        <begin position="305"/>
        <end position="341"/>
    </location>
</feature>
<evidence type="ECO:0000313" key="2">
    <source>
        <dbReference type="EMBL" id="CAD8859468.1"/>
    </source>
</evidence>
<accession>A0A7S1AMR2</accession>
<organism evidence="2">
    <name type="scientific">Noctiluca scintillans</name>
    <name type="common">Sea sparkle</name>
    <name type="synonym">Red tide dinoflagellate</name>
    <dbReference type="NCBI Taxonomy" id="2966"/>
    <lineage>
        <taxon>Eukaryota</taxon>
        <taxon>Sar</taxon>
        <taxon>Alveolata</taxon>
        <taxon>Dinophyceae</taxon>
        <taxon>Noctilucales</taxon>
        <taxon>Noctilucaceae</taxon>
        <taxon>Noctiluca</taxon>
    </lineage>
</organism>
<feature type="region of interest" description="Disordered" evidence="1">
    <location>
        <begin position="480"/>
        <end position="518"/>
    </location>
</feature>